<gene>
    <name evidence="3" type="ORF">QT969_24545</name>
</gene>
<keyword evidence="2" id="KW-0732">Signal</keyword>
<organism evidence="3 4">
    <name type="scientific">Rhodococcus indonesiensis</name>
    <dbReference type="NCBI Taxonomy" id="3055869"/>
    <lineage>
        <taxon>Bacteria</taxon>
        <taxon>Bacillati</taxon>
        <taxon>Actinomycetota</taxon>
        <taxon>Actinomycetes</taxon>
        <taxon>Mycobacteriales</taxon>
        <taxon>Nocardiaceae</taxon>
        <taxon>Rhodococcus</taxon>
    </lineage>
</organism>
<proteinExistence type="predicted"/>
<dbReference type="EMBL" id="JAUBOF010000164">
    <property type="protein sequence ID" value="MDM7491456.1"/>
    <property type="molecule type" value="Genomic_DNA"/>
</dbReference>
<evidence type="ECO:0000256" key="1">
    <source>
        <dbReference type="SAM" id="MobiDB-lite"/>
    </source>
</evidence>
<dbReference type="RefSeq" id="WP_289382250.1">
    <property type="nucleotide sequence ID" value="NZ_JAUBOF010000164.1"/>
</dbReference>
<keyword evidence="4" id="KW-1185">Reference proteome</keyword>
<feature type="region of interest" description="Disordered" evidence="1">
    <location>
        <begin position="156"/>
        <end position="195"/>
    </location>
</feature>
<feature type="compositionally biased region" description="Acidic residues" evidence="1">
    <location>
        <begin position="184"/>
        <end position="195"/>
    </location>
</feature>
<dbReference type="Proteomes" id="UP001233164">
    <property type="component" value="Unassembled WGS sequence"/>
</dbReference>
<evidence type="ECO:0000256" key="2">
    <source>
        <dbReference type="SAM" id="SignalP"/>
    </source>
</evidence>
<reference evidence="3 4" key="1">
    <citation type="submission" date="2023-06" db="EMBL/GenBank/DDBJ databases">
        <title>Rhodococcus indonesiensis sp. nov a new member of the Rhodococcus ruber lineage isolated from a sediment of neutral hot spring.</title>
        <authorList>
            <person name="Kusuma A.B."/>
            <person name="Fenylestari G."/>
            <person name="Ammar F."/>
            <person name="Nouioui I."/>
            <person name="Goodfellow M."/>
        </authorList>
    </citation>
    <scope>NUCLEOTIDE SEQUENCE [LARGE SCALE GENOMIC DNA]</scope>
    <source>
        <strain evidence="3 4">CSLK01-03</strain>
    </source>
</reference>
<feature type="compositionally biased region" description="Low complexity" evidence="1">
    <location>
        <begin position="159"/>
        <end position="169"/>
    </location>
</feature>
<name>A0ABT7RWT8_9NOCA</name>
<evidence type="ECO:0000313" key="3">
    <source>
        <dbReference type="EMBL" id="MDM7491456.1"/>
    </source>
</evidence>
<feature type="chain" id="PRO_5046902702" evidence="2">
    <location>
        <begin position="29"/>
        <end position="218"/>
    </location>
</feature>
<comment type="caution">
    <text evidence="3">The sequence shown here is derived from an EMBL/GenBank/DDBJ whole genome shotgun (WGS) entry which is preliminary data.</text>
</comment>
<accession>A0ABT7RWT8</accession>
<evidence type="ECO:0000313" key="4">
    <source>
        <dbReference type="Proteomes" id="UP001233164"/>
    </source>
</evidence>
<protein>
    <submittedName>
        <fullName evidence="3">Uncharacterized protein</fullName>
    </submittedName>
</protein>
<sequence length="218" mass="21613">MQSVLKKTAVTVAGVGALALCVPGIASAAGNPNVSASGTPGSITVDFDFAGVDVSAGVTCVSYVSTKQSGLDAADPSGRADAQAPGSKFSIENTSTSAITFVQDGQPVSQGPQPIAAGTYYVYWGCQDAAGTQWDNVGLRSGAPFQDPIVVNIAGDGDGAAPAPAAPAAQSAPTKSEGAVPQAETEDGPSTDDIIDTPEELIGLVIDLFGGLPDLSQS</sequence>
<feature type="signal peptide" evidence="2">
    <location>
        <begin position="1"/>
        <end position="28"/>
    </location>
</feature>